<evidence type="ECO:0000256" key="1">
    <source>
        <dbReference type="SAM" id="SignalP"/>
    </source>
</evidence>
<proteinExistence type="predicted"/>
<feature type="signal peptide" evidence="1">
    <location>
        <begin position="1"/>
        <end position="16"/>
    </location>
</feature>
<gene>
    <name evidence="2" type="ORF">g.158395</name>
</gene>
<sequence length="107" mass="12483">MNKLFNIFLIIFRAKTFQVPTYGFMYTIRTRSKKVQVFSIHFGVEISYTNPNCSYTSRTESSEIDGLICKTNFISGIRYSLQCGDIKLRLRPVDEDGNLEFEYKCKP</sequence>
<dbReference type="EMBL" id="GGMR01015106">
    <property type="protein sequence ID" value="MBY27725.1"/>
    <property type="molecule type" value="Transcribed_RNA"/>
</dbReference>
<name>A0A2S2PE94_SCHGA</name>
<dbReference type="AlphaFoldDB" id="A0A2S2PE94"/>
<evidence type="ECO:0008006" key="3">
    <source>
        <dbReference type="Google" id="ProtNLM"/>
    </source>
</evidence>
<keyword evidence="1" id="KW-0732">Signal</keyword>
<evidence type="ECO:0000313" key="2">
    <source>
        <dbReference type="EMBL" id="MBY27725.1"/>
    </source>
</evidence>
<reference evidence="2" key="1">
    <citation type="submission" date="2018-04" db="EMBL/GenBank/DDBJ databases">
        <title>Transcriptome of Schizaphis graminum biotype I.</title>
        <authorList>
            <person name="Scully E.D."/>
            <person name="Geib S.M."/>
            <person name="Palmer N.A."/>
            <person name="Koch K."/>
            <person name="Bradshaw J."/>
            <person name="Heng-Moss T."/>
            <person name="Sarath G."/>
        </authorList>
    </citation>
    <scope>NUCLEOTIDE SEQUENCE</scope>
</reference>
<organism evidence="2">
    <name type="scientific">Schizaphis graminum</name>
    <name type="common">Green bug aphid</name>
    <dbReference type="NCBI Taxonomy" id="13262"/>
    <lineage>
        <taxon>Eukaryota</taxon>
        <taxon>Metazoa</taxon>
        <taxon>Ecdysozoa</taxon>
        <taxon>Arthropoda</taxon>
        <taxon>Hexapoda</taxon>
        <taxon>Insecta</taxon>
        <taxon>Pterygota</taxon>
        <taxon>Neoptera</taxon>
        <taxon>Paraneoptera</taxon>
        <taxon>Hemiptera</taxon>
        <taxon>Sternorrhyncha</taxon>
        <taxon>Aphidomorpha</taxon>
        <taxon>Aphidoidea</taxon>
        <taxon>Aphididae</taxon>
        <taxon>Aphidini</taxon>
        <taxon>Schizaphis</taxon>
    </lineage>
</organism>
<accession>A0A2S2PE94</accession>
<protein>
    <recommendedName>
        <fullName evidence="3">CUB domain-containing protein</fullName>
    </recommendedName>
</protein>
<feature type="chain" id="PRO_5015442130" description="CUB domain-containing protein" evidence="1">
    <location>
        <begin position="17"/>
        <end position="107"/>
    </location>
</feature>